<name>A0AA86NJ62_9EUKA</name>
<dbReference type="EMBL" id="CAXDID020000441">
    <property type="protein sequence ID" value="CAL6092048.1"/>
    <property type="molecule type" value="Genomic_DNA"/>
</dbReference>
<keyword evidence="1" id="KW-0472">Membrane</keyword>
<evidence type="ECO:0000256" key="1">
    <source>
        <dbReference type="SAM" id="Phobius"/>
    </source>
</evidence>
<keyword evidence="8" id="KW-1185">Reference proteome</keyword>
<organism evidence="2">
    <name type="scientific">Hexamita inflata</name>
    <dbReference type="NCBI Taxonomy" id="28002"/>
    <lineage>
        <taxon>Eukaryota</taxon>
        <taxon>Metamonada</taxon>
        <taxon>Diplomonadida</taxon>
        <taxon>Hexamitidae</taxon>
        <taxon>Hexamitinae</taxon>
        <taxon>Hexamita</taxon>
    </lineage>
</organism>
<accession>A0AA86NJ62</accession>
<dbReference type="AlphaFoldDB" id="A0AA86NJ62"/>
<evidence type="ECO:0000313" key="3">
    <source>
        <dbReference type="EMBL" id="CAI9956429.1"/>
    </source>
</evidence>
<evidence type="ECO:0000313" key="6">
    <source>
        <dbReference type="EMBL" id="CAL6087565.1"/>
    </source>
</evidence>
<keyword evidence="1" id="KW-1133">Transmembrane helix</keyword>
<keyword evidence="1" id="KW-0812">Transmembrane</keyword>
<dbReference type="EMBL" id="CATOUU010000873">
    <property type="protein sequence ID" value="CAI9956429.1"/>
    <property type="molecule type" value="Genomic_DNA"/>
</dbReference>
<evidence type="ECO:0000313" key="2">
    <source>
        <dbReference type="EMBL" id="CAI9920267.1"/>
    </source>
</evidence>
<evidence type="ECO:0000313" key="7">
    <source>
        <dbReference type="EMBL" id="CAL6092048.1"/>
    </source>
</evidence>
<dbReference type="EMBL" id="CATOUU010000198">
    <property type="protein sequence ID" value="CAI9920267.1"/>
    <property type="molecule type" value="Genomic_DNA"/>
</dbReference>
<dbReference type="EMBL" id="CAXDID020000401">
    <property type="protein sequence ID" value="CAL6087565.1"/>
    <property type="molecule type" value="Genomic_DNA"/>
</dbReference>
<proteinExistence type="predicted"/>
<protein>
    <submittedName>
        <fullName evidence="5">Hypothetical_protein</fullName>
    </submittedName>
</protein>
<comment type="caution">
    <text evidence="2">The sequence shown here is derived from an EMBL/GenBank/DDBJ whole genome shotgun (WGS) entry which is preliminary data.</text>
</comment>
<reference evidence="5 8" key="2">
    <citation type="submission" date="2024-07" db="EMBL/GenBank/DDBJ databases">
        <authorList>
            <person name="Akdeniz Z."/>
        </authorList>
    </citation>
    <scope>NUCLEOTIDE SEQUENCE [LARGE SCALE GENOMIC DNA]</scope>
</reference>
<sequence>MLLVLYTSQFSCTDSVLGVKVSNTCPMVMQCKSAHCLFYPKTDIGHSACKNACYAQCFTSPFKTSVGGVKLNGYYYCPHKTTLIVCSVLGIVLFGGMVLSFVLKIIFR</sequence>
<evidence type="ECO:0000313" key="4">
    <source>
        <dbReference type="EMBL" id="CAI9966414.1"/>
    </source>
</evidence>
<gene>
    <name evidence="5" type="ORF">HINF_LOCUS42043</name>
    <name evidence="3" type="ORF">HINF_LOCUS44074</name>
    <name evidence="4" type="ORF">HINF_LOCUS54059</name>
    <name evidence="6" type="ORF">HINF_LOCUS63709</name>
    <name evidence="7" type="ORF">HINF_LOCUS66078</name>
    <name evidence="2" type="ORF">HINF_LOCUS7912</name>
</gene>
<dbReference type="Proteomes" id="UP001642409">
    <property type="component" value="Unassembled WGS sequence"/>
</dbReference>
<dbReference type="EMBL" id="CATOUU010001006">
    <property type="protein sequence ID" value="CAI9966414.1"/>
    <property type="molecule type" value="Genomic_DNA"/>
</dbReference>
<reference evidence="2" key="1">
    <citation type="submission" date="2023-06" db="EMBL/GenBank/DDBJ databases">
        <authorList>
            <person name="Kurt Z."/>
        </authorList>
    </citation>
    <scope>NUCLEOTIDE SEQUENCE</scope>
</reference>
<evidence type="ECO:0000313" key="5">
    <source>
        <dbReference type="EMBL" id="CAL6047095.1"/>
    </source>
</evidence>
<evidence type="ECO:0000313" key="8">
    <source>
        <dbReference type="Proteomes" id="UP001642409"/>
    </source>
</evidence>
<feature type="transmembrane region" description="Helical" evidence="1">
    <location>
        <begin position="82"/>
        <end position="107"/>
    </location>
</feature>
<dbReference type="EMBL" id="CAXDID020000170">
    <property type="protein sequence ID" value="CAL6047095.1"/>
    <property type="molecule type" value="Genomic_DNA"/>
</dbReference>